<evidence type="ECO:0000256" key="1">
    <source>
        <dbReference type="ARBA" id="ARBA00008007"/>
    </source>
</evidence>
<protein>
    <submittedName>
        <fullName evidence="2">ComF family protein</fullName>
    </submittedName>
</protein>
<evidence type="ECO:0000313" key="2">
    <source>
        <dbReference type="EMBL" id="MEK8024735.1"/>
    </source>
</evidence>
<dbReference type="Gene3D" id="3.40.50.2020">
    <property type="match status" value="1"/>
</dbReference>
<dbReference type="Proteomes" id="UP001368500">
    <property type="component" value="Unassembled WGS sequence"/>
</dbReference>
<dbReference type="SUPFAM" id="SSF53271">
    <property type="entry name" value="PRTase-like"/>
    <property type="match status" value="1"/>
</dbReference>
<accession>A0ABU9B6N2</accession>
<proteinExistence type="inferred from homology"/>
<dbReference type="EMBL" id="JBBUTF010000002">
    <property type="protein sequence ID" value="MEK8024735.1"/>
    <property type="molecule type" value="Genomic_DNA"/>
</dbReference>
<comment type="caution">
    <text evidence="2">The sequence shown here is derived from an EMBL/GenBank/DDBJ whole genome shotgun (WGS) entry which is preliminary data.</text>
</comment>
<dbReference type="PANTHER" id="PTHR47505:SF1">
    <property type="entry name" value="DNA UTILIZATION PROTEIN YHGH"/>
    <property type="match status" value="1"/>
</dbReference>
<sequence length="260" mass="28080">MGAQYREAATAADDGAWTTLRAAGLPRRCLLCDGWTRLPLCAACLAGPARPPSRCTGCGRTDCRGPASGAAADPPPRCPHAPEGLAALWALADYRPPWDRLIQRLKFHDRPETAAVLAPLMAAALLHRPPIAPPAALLLPVPLSRDRLRERGYNQAWELARRLGRRLQRPAGADLLERLLDTPHQVGLDRARRLHNLDGAFWVPPAARRRLAGRHLALVDDVSTTGATAVACARTLRQAGAASVQLWVLARTPAPDEHGD</sequence>
<dbReference type="CDD" id="cd06223">
    <property type="entry name" value="PRTases_typeI"/>
    <property type="match status" value="1"/>
</dbReference>
<dbReference type="InterPro" id="IPR000836">
    <property type="entry name" value="PRTase_dom"/>
</dbReference>
<dbReference type="InterPro" id="IPR051910">
    <property type="entry name" value="ComF/GntX_DNA_util-trans"/>
</dbReference>
<dbReference type="PANTHER" id="PTHR47505">
    <property type="entry name" value="DNA UTILIZATION PROTEIN YHGH"/>
    <property type="match status" value="1"/>
</dbReference>
<keyword evidence="3" id="KW-1185">Reference proteome</keyword>
<dbReference type="RefSeq" id="WP_341372508.1">
    <property type="nucleotide sequence ID" value="NZ_JBBUTF010000002.1"/>
</dbReference>
<name>A0ABU9B6N2_9BURK</name>
<evidence type="ECO:0000313" key="3">
    <source>
        <dbReference type="Proteomes" id="UP001368500"/>
    </source>
</evidence>
<reference evidence="2 3" key="1">
    <citation type="submission" date="2024-04" db="EMBL/GenBank/DDBJ databases">
        <title>Novel species of the genus Ideonella isolated from streams.</title>
        <authorList>
            <person name="Lu H."/>
        </authorList>
    </citation>
    <scope>NUCLEOTIDE SEQUENCE [LARGE SCALE GENOMIC DNA]</scope>
    <source>
        <strain evidence="2 3">BYS139W</strain>
    </source>
</reference>
<gene>
    <name evidence="2" type="ORF">AACH11_01975</name>
</gene>
<dbReference type="InterPro" id="IPR029057">
    <property type="entry name" value="PRTase-like"/>
</dbReference>
<organism evidence="2 3">
    <name type="scientific">Pseudaquabacterium rugosum</name>
    <dbReference type="NCBI Taxonomy" id="2984194"/>
    <lineage>
        <taxon>Bacteria</taxon>
        <taxon>Pseudomonadati</taxon>
        <taxon>Pseudomonadota</taxon>
        <taxon>Betaproteobacteria</taxon>
        <taxon>Burkholderiales</taxon>
        <taxon>Sphaerotilaceae</taxon>
        <taxon>Pseudaquabacterium</taxon>
    </lineage>
</organism>
<comment type="similarity">
    <text evidence="1">Belongs to the ComF/GntX family.</text>
</comment>